<gene>
    <name evidence="3" type="primary">AlNc14C17G1813</name>
    <name evidence="3" type="ORF">ALNC14_021690</name>
</gene>
<dbReference type="EMBL" id="FR824062">
    <property type="protein sequence ID" value="CCA16026.1"/>
    <property type="molecule type" value="Genomic_DNA"/>
</dbReference>
<proteinExistence type="predicted"/>
<feature type="compositionally biased region" description="Polar residues" evidence="2">
    <location>
        <begin position="1374"/>
        <end position="1386"/>
    </location>
</feature>
<feature type="coiled-coil region" evidence="1">
    <location>
        <begin position="958"/>
        <end position="985"/>
    </location>
</feature>
<evidence type="ECO:0000256" key="2">
    <source>
        <dbReference type="SAM" id="MobiDB-lite"/>
    </source>
</evidence>
<dbReference type="CDD" id="cd09487">
    <property type="entry name" value="SAM_superfamily"/>
    <property type="match status" value="1"/>
</dbReference>
<name>F0W4J3_9STRA</name>
<sequence length="2038" mass="230984">MEASCRLERLLFLEKECDITAEDILNDFQKNVLRHSSLSSPLSLRVCSLSPLVSTTTPSAAEIFHSVIAQSCGLDEIDISSWKSLEEAAKISSDAQTRSWEDAIRLRNSIFQERLAFFRSRILLFRLALYVHMEPEDTKKAPRSLINAILQSAETLLRQEKLWHMLVHTVCATNDDVDCLKKNDKHLEAIEQVLDVSKLAAYQAHSIREKELHYVKEALYARELLLLVAVFASKRNIADTEWTPNKAVEIIQTLHSTNWTISEKKFHEDTCVDDEFRQLQQEIVHVTTLLCAWILMPDSNMSWQDQDMRKLFDTGITKKLCLSTDNTCNEADRFIHLCIAAAGNRSLAKKHLQILDPDLPGIVKTSASQKLFQYLDSIVNTLVHGRTVGDLGDGECYSFNIPCADLKRIHTNKMLIGKRDSTAQALVYQIVGMNVVEEFTHLFQEVANENIIDQSVVVKTVIPLLHAHHWNDVLYTTYARSPIIKHMMRLAESSLPNAAFTTLSILSEVAKHARTNKNLQEACMERIRITFKDEYSDPLRLGDSFTNQVDNLSYLAVQHGNDADIPTPLWTTIVVSLDTLAFYVQEGRNIDSSCFGVASAFYELLGYLRHWEDASTIIQEITHWIGCVRLRHWWQSRSIPSGEAYLANLLKNEDVSLSVLLHANEKQLASMGITDRHERKTILEHSFDDVESITCKESAKNLAITSDGLHFLVRVCLYSLEVLLVNDEAGEVTRTLTLNSLKALSSLTSIDIAVDTLTHEFGSIGHDTMSARILQSALEGLALSHCSKEAYACFTTALEICWNMTQWCLSSEVKLLDSFCESSSTKDAEVITSIQQVWWTRTIDFVLKTLRDIREGGFLDKNATWSIQTTCYALLDCVLRAHYSRPTCVLQEIQMALRETLAHNLPFLTQLVNTASTLLENGQVTNEISTSEYPFFRNKTDEGSKPERQCGVVERKAFKKTVKNLRNTQEELAALELTVSSVELLQAVFTCVGSESAVQSLEPTSHLASMIMWMAISYGSFKLDRNSAVPIQSIRLARLFSASLKRNRLEPSRVLFHFFLSSEDRHLLSATLYEAFSSHGEESVAMKLEIIQLWSVWLELDADFVALVAFDPESKDAGLSSCVKSTLAALPDVSKWQDPLICTCLSLCRQIWKAAFGRGSKVHQHMIKLLKSSYTSDGATEKSGSQAFWQPLIDTITCTAFTSQVGVQPRQSLTHVHVTWALIFDMMNYEWFYSVKIGSNHLLSEFWKRVVETDLFCRWVRSFARLDLDIARLTDCLQHIVAFCSCSRIGNSLVTTPFVSYMSEAQRNENMLLWQLGLFSVEKHNDSLIRRVTWTNSMIASSLSHQYLVRNWTRFLRLGLSLSSPANDKKLSHSESPVNHPSQEIQSMARGTRQEVVSALLSCMEEAFEISQEANYFSQAYFYHATKLLTALIDRAEIDNAAPSLDPDTCCRVLKLGANILQDSSTIAQQIDMTTETSVSPTKYNDVSILQLWDEVLPHGFLRSTTMGIETRVSLMTACLFVLQDFYMGSPDTFLMVVSQNVIVKLIESCLGGLAHPHHISSEVAQASWALLYQLLHQVGVSTSTLSLNRAAVRLAPVLATMNHHQQGTSAIFQTILEQYDVYEREVSHEKQQQSLQILEGMVALIWNRANREIIRHIFLGSFNLMKWLASEFVPLLLRKLEDQEDDAPRGFVRNVETYERHRDHRAWCLILEIVAGLVHILPSKHLLEEGSLWLLLRYSETYIASAFDPAKMLTSARIQEQQSTVRLLREVVRTKALAKQWRHELPTGYMLLLERCRQTLKRICVLVAQDYGFCNMDASRSNETLKKKLRMWPTPSLKMPLSKQRPLHQHVDPVLLLEKQESTQFYRHIGLQLYETVHLCASIFSHCIPSPQETWIVVDGRKTFDQELQTPIFSNLPPSQAAQIDSEPSIGHLCLAITAAVHQLQEFKAHIKDKTRVSGQLKSEAYIKAIVGSIQACSLFFLQVLKLQLQNSNEQSDAYSEWRVTFEHLVSPEGINSLPFEFDLSLAEQILDLMPSK</sequence>
<feature type="region of interest" description="Disordered" evidence="2">
    <location>
        <begin position="1368"/>
        <end position="1388"/>
    </location>
</feature>
<accession>F0W4J3</accession>
<keyword evidence="1" id="KW-0175">Coiled coil</keyword>
<reference evidence="3" key="2">
    <citation type="submission" date="2011-02" db="EMBL/GenBank/DDBJ databases">
        <authorList>
            <person name="MacLean D."/>
        </authorList>
    </citation>
    <scope>NUCLEOTIDE SEQUENCE</scope>
</reference>
<protein>
    <submittedName>
        <fullName evidence="3">AlNc14C17G1813 protein</fullName>
    </submittedName>
</protein>
<organism evidence="3">
    <name type="scientific">Albugo laibachii Nc14</name>
    <dbReference type="NCBI Taxonomy" id="890382"/>
    <lineage>
        <taxon>Eukaryota</taxon>
        <taxon>Sar</taxon>
        <taxon>Stramenopiles</taxon>
        <taxon>Oomycota</taxon>
        <taxon>Peronosporomycetes</taxon>
        <taxon>Albuginales</taxon>
        <taxon>Albuginaceae</taxon>
        <taxon>Albugo</taxon>
    </lineage>
</organism>
<evidence type="ECO:0000256" key="1">
    <source>
        <dbReference type="SAM" id="Coils"/>
    </source>
</evidence>
<evidence type="ECO:0000313" key="3">
    <source>
        <dbReference type="EMBL" id="CCA16026.1"/>
    </source>
</evidence>
<reference evidence="3" key="1">
    <citation type="journal article" date="2011" name="PLoS Biol.">
        <title>Gene gain and loss during evolution of obligate parasitism in the white rust pathogen of Arabidopsis thaliana.</title>
        <authorList>
            <person name="Kemen E."/>
            <person name="Gardiner A."/>
            <person name="Schultz-Larsen T."/>
            <person name="Kemen A.C."/>
            <person name="Balmuth A.L."/>
            <person name="Robert-Seilaniantz A."/>
            <person name="Bailey K."/>
            <person name="Holub E."/>
            <person name="Studholme D.J."/>
            <person name="Maclean D."/>
            <person name="Jones J.D."/>
        </authorList>
    </citation>
    <scope>NUCLEOTIDE SEQUENCE</scope>
</reference>
<dbReference type="HOGENOM" id="CLU_001268_0_0_1"/>